<protein>
    <submittedName>
        <fullName evidence="3">Putative retroelement pol polyprotein</fullName>
    </submittedName>
</protein>
<dbReference type="OrthoDB" id="5544992at2759"/>
<dbReference type="Pfam" id="PF14244">
    <property type="entry name" value="Retrotran_gag_3"/>
    <property type="match status" value="1"/>
</dbReference>
<gene>
    <name evidence="3" type="ORF">G2W53_016550</name>
</gene>
<feature type="region of interest" description="Disordered" evidence="1">
    <location>
        <begin position="1"/>
        <end position="37"/>
    </location>
</feature>
<dbReference type="PANTHER" id="PTHR37610:SF40">
    <property type="entry name" value="OS01G0909600 PROTEIN"/>
    <property type="match status" value="1"/>
</dbReference>
<accession>A0A834TQR4</accession>
<feature type="compositionally biased region" description="Basic and acidic residues" evidence="1">
    <location>
        <begin position="1"/>
        <end position="21"/>
    </location>
</feature>
<dbReference type="InterPro" id="IPR029472">
    <property type="entry name" value="Copia-like_N"/>
</dbReference>
<evidence type="ECO:0000313" key="4">
    <source>
        <dbReference type="Proteomes" id="UP000634136"/>
    </source>
</evidence>
<reference evidence="3" key="1">
    <citation type="submission" date="2020-09" db="EMBL/GenBank/DDBJ databases">
        <title>Genome-Enabled Discovery of Anthraquinone Biosynthesis in Senna tora.</title>
        <authorList>
            <person name="Kang S.-H."/>
            <person name="Pandey R.P."/>
            <person name="Lee C.-M."/>
            <person name="Sim J.-S."/>
            <person name="Jeong J.-T."/>
            <person name="Choi B.-S."/>
            <person name="Jung M."/>
            <person name="Ginzburg D."/>
            <person name="Zhao K."/>
            <person name="Won S.Y."/>
            <person name="Oh T.-J."/>
            <person name="Yu Y."/>
            <person name="Kim N.-H."/>
            <person name="Lee O.R."/>
            <person name="Lee T.-H."/>
            <person name="Bashyal P."/>
            <person name="Kim T.-S."/>
            <person name="Lee W.-H."/>
            <person name="Kawkins C."/>
            <person name="Kim C.-K."/>
            <person name="Kim J.S."/>
            <person name="Ahn B.O."/>
            <person name="Rhee S.Y."/>
            <person name="Sohng J.K."/>
        </authorList>
    </citation>
    <scope>NUCLEOTIDE SEQUENCE</scope>
    <source>
        <tissue evidence="3">Leaf</tissue>
    </source>
</reference>
<dbReference type="AlphaFoldDB" id="A0A834TQR4"/>
<dbReference type="Proteomes" id="UP000634136">
    <property type="component" value="Unassembled WGS sequence"/>
</dbReference>
<sequence>MKRGRKNDEFQSKGSRGNEENRNEDEDSVRRRNADEQSWNLHNSDQLRMALVASLFIGDNYLVWSIDVKTTFEAKDKLGFIDGTFLQPTDVVKFQKWKKTYSMLKSWVTNSIAKHMTDTLMRCRSLQEEEDTLGLSSEFQLCNNQVFRVEDLGAESVFIFA</sequence>
<evidence type="ECO:0000313" key="3">
    <source>
        <dbReference type="EMBL" id="KAF7825386.1"/>
    </source>
</evidence>
<feature type="domain" description="Retrotransposon Copia-like N-terminal" evidence="2">
    <location>
        <begin position="42"/>
        <end position="88"/>
    </location>
</feature>
<dbReference type="EMBL" id="JAAIUW010000006">
    <property type="protein sequence ID" value="KAF7825386.1"/>
    <property type="molecule type" value="Genomic_DNA"/>
</dbReference>
<keyword evidence="4" id="KW-1185">Reference proteome</keyword>
<proteinExistence type="predicted"/>
<comment type="caution">
    <text evidence="3">The sequence shown here is derived from an EMBL/GenBank/DDBJ whole genome shotgun (WGS) entry which is preliminary data.</text>
</comment>
<name>A0A834TQR4_9FABA</name>
<dbReference type="PANTHER" id="PTHR37610">
    <property type="entry name" value="CCHC-TYPE DOMAIN-CONTAINING PROTEIN"/>
    <property type="match status" value="1"/>
</dbReference>
<evidence type="ECO:0000259" key="2">
    <source>
        <dbReference type="Pfam" id="PF14244"/>
    </source>
</evidence>
<evidence type="ECO:0000256" key="1">
    <source>
        <dbReference type="SAM" id="MobiDB-lite"/>
    </source>
</evidence>
<organism evidence="3 4">
    <name type="scientific">Senna tora</name>
    <dbReference type="NCBI Taxonomy" id="362788"/>
    <lineage>
        <taxon>Eukaryota</taxon>
        <taxon>Viridiplantae</taxon>
        <taxon>Streptophyta</taxon>
        <taxon>Embryophyta</taxon>
        <taxon>Tracheophyta</taxon>
        <taxon>Spermatophyta</taxon>
        <taxon>Magnoliopsida</taxon>
        <taxon>eudicotyledons</taxon>
        <taxon>Gunneridae</taxon>
        <taxon>Pentapetalae</taxon>
        <taxon>rosids</taxon>
        <taxon>fabids</taxon>
        <taxon>Fabales</taxon>
        <taxon>Fabaceae</taxon>
        <taxon>Caesalpinioideae</taxon>
        <taxon>Cassia clade</taxon>
        <taxon>Senna</taxon>
    </lineage>
</organism>